<dbReference type="InterPro" id="IPR003918">
    <property type="entry name" value="NADH_UbQ_OxRdtase"/>
</dbReference>
<feature type="transmembrane region" description="Helical" evidence="8">
    <location>
        <begin position="6"/>
        <end position="25"/>
    </location>
</feature>
<dbReference type="RefSeq" id="WP_234861634.1">
    <property type="nucleotide sequence ID" value="NZ_JAKEVZ010000008.1"/>
</dbReference>
<protein>
    <submittedName>
        <fullName evidence="10">Na+/H+ antiporter subunit D</fullName>
    </submittedName>
</protein>
<evidence type="ECO:0000256" key="2">
    <source>
        <dbReference type="ARBA" id="ARBA00005346"/>
    </source>
</evidence>
<feature type="transmembrane region" description="Helical" evidence="8">
    <location>
        <begin position="405"/>
        <end position="427"/>
    </location>
</feature>
<dbReference type="InterPro" id="IPR050586">
    <property type="entry name" value="CPA3_Na-H_Antiporter_D"/>
</dbReference>
<dbReference type="PANTHER" id="PTHR42703">
    <property type="entry name" value="NADH DEHYDROGENASE"/>
    <property type="match status" value="1"/>
</dbReference>
<feature type="transmembrane region" description="Helical" evidence="8">
    <location>
        <begin position="239"/>
        <end position="258"/>
    </location>
</feature>
<feature type="transmembrane region" description="Helical" evidence="8">
    <location>
        <begin position="304"/>
        <end position="331"/>
    </location>
</feature>
<feature type="transmembrane region" description="Helical" evidence="8">
    <location>
        <begin position="205"/>
        <end position="227"/>
    </location>
</feature>
<evidence type="ECO:0000313" key="10">
    <source>
        <dbReference type="EMBL" id="MCF1751666.1"/>
    </source>
</evidence>
<dbReference type="Proteomes" id="UP001201449">
    <property type="component" value="Unassembled WGS sequence"/>
</dbReference>
<dbReference type="InterPro" id="IPR001750">
    <property type="entry name" value="ND/Mrp_TM"/>
</dbReference>
<gene>
    <name evidence="10" type="ORF">L0U89_11355</name>
</gene>
<feature type="transmembrane region" description="Helical" evidence="8">
    <location>
        <begin position="367"/>
        <end position="384"/>
    </location>
</feature>
<feature type="domain" description="NADH:quinone oxidoreductase/Mrp antiporter transmembrane" evidence="9">
    <location>
        <begin position="127"/>
        <end position="418"/>
    </location>
</feature>
<sequence length="507" mass="55454">MINNLTILPIVFQFLAGIILLFCWGKIGIQKTLSILLSLISVGIAIWLFDTTWKQGIQISHAGNWDSPFGISFVSDVFGATMVLLASLSGLAVSMFASGSLRKERIQFGFFPILHFLLMGLMGAFLAGDIFNLYVWFEVVIISSFVLLTLGGKKKQLEGAMKYVSLNLLASSLFLVGIGFIYGLTGTLNFADVALKIAEIPNRGLVNATAGIFFVAFGIKSAIFPLYFWLPAAYHTPPAAVSAIFGGLMTKLGVYSIIRCFTLMFGGDEFLGPLFSVVAGLTILTGGMGALLQKSMNKTFGYLIICHIGFIMAGFGMFTELAIMGAVFYLIHDIVVKTNLFMISGLVLKMNGTENIHELGGMYRNHALLSLLLAIPLFSLVGFPPLSGFWSKIFLIQGGLESREYFLIGAIILGSFITLWVVGKIWLEVFWKQAENLPKPADGQYFHQMSAANRWLMVLPIFFLASVSLFIGLGAEHIIEVSRKISTDLMDTGPYIQAVLGNQITQP</sequence>
<feature type="transmembrane region" description="Helical" evidence="8">
    <location>
        <begin position="163"/>
        <end position="185"/>
    </location>
</feature>
<name>A0ABS9BVM5_9BACT</name>
<feature type="transmembrane region" description="Helical" evidence="8">
    <location>
        <begin position="32"/>
        <end position="49"/>
    </location>
</feature>
<evidence type="ECO:0000259" key="9">
    <source>
        <dbReference type="Pfam" id="PF00361"/>
    </source>
</evidence>
<keyword evidence="5 8" id="KW-1133">Transmembrane helix</keyword>
<comment type="subcellular location">
    <subcellularLocation>
        <location evidence="1">Cell membrane</location>
        <topology evidence="1">Multi-pass membrane protein</topology>
    </subcellularLocation>
    <subcellularLocation>
        <location evidence="7">Membrane</location>
        <topology evidence="7">Multi-pass membrane protein</topology>
    </subcellularLocation>
</comment>
<keyword evidence="3" id="KW-1003">Cell membrane</keyword>
<feature type="transmembrane region" description="Helical" evidence="8">
    <location>
        <begin position="270"/>
        <end position="292"/>
    </location>
</feature>
<dbReference type="PRINTS" id="PR01437">
    <property type="entry name" value="NUOXDRDTASE4"/>
</dbReference>
<organism evidence="10 11">
    <name type="scientific">Mariniradius sediminis</name>
    <dbReference type="NCBI Taxonomy" id="2909237"/>
    <lineage>
        <taxon>Bacteria</taxon>
        <taxon>Pseudomonadati</taxon>
        <taxon>Bacteroidota</taxon>
        <taxon>Cytophagia</taxon>
        <taxon>Cytophagales</taxon>
        <taxon>Cyclobacteriaceae</taxon>
        <taxon>Mariniradius</taxon>
    </lineage>
</organism>
<keyword evidence="11" id="KW-1185">Reference proteome</keyword>
<proteinExistence type="inferred from homology"/>
<feature type="transmembrane region" description="Helical" evidence="8">
    <location>
        <begin position="133"/>
        <end position="151"/>
    </location>
</feature>
<feature type="transmembrane region" description="Helical" evidence="8">
    <location>
        <begin position="69"/>
        <end position="96"/>
    </location>
</feature>
<evidence type="ECO:0000256" key="1">
    <source>
        <dbReference type="ARBA" id="ARBA00004651"/>
    </source>
</evidence>
<keyword evidence="4 7" id="KW-0812">Transmembrane</keyword>
<accession>A0ABS9BVM5</accession>
<comment type="similarity">
    <text evidence="2">Belongs to the CPA3 antiporters (TC 2.A.63) subunit D family.</text>
</comment>
<feature type="transmembrane region" description="Helical" evidence="8">
    <location>
        <begin position="108"/>
        <end position="127"/>
    </location>
</feature>
<reference evidence="10 11" key="1">
    <citation type="submission" date="2022-01" db="EMBL/GenBank/DDBJ databases">
        <title>Mariniradius saccharolyticus sp. nov., isolated from sediment of a river.</title>
        <authorList>
            <person name="Liu H."/>
        </authorList>
    </citation>
    <scope>NUCLEOTIDE SEQUENCE [LARGE SCALE GENOMIC DNA]</scope>
    <source>
        <strain evidence="10 11">RY-2</strain>
    </source>
</reference>
<comment type="caution">
    <text evidence="10">The sequence shown here is derived from an EMBL/GenBank/DDBJ whole genome shotgun (WGS) entry which is preliminary data.</text>
</comment>
<dbReference type="EMBL" id="JAKEVZ010000008">
    <property type="protein sequence ID" value="MCF1751666.1"/>
    <property type="molecule type" value="Genomic_DNA"/>
</dbReference>
<keyword evidence="6 8" id="KW-0472">Membrane</keyword>
<evidence type="ECO:0000313" key="11">
    <source>
        <dbReference type="Proteomes" id="UP001201449"/>
    </source>
</evidence>
<feature type="transmembrane region" description="Helical" evidence="8">
    <location>
        <begin position="455"/>
        <end position="475"/>
    </location>
</feature>
<evidence type="ECO:0000256" key="3">
    <source>
        <dbReference type="ARBA" id="ARBA00022475"/>
    </source>
</evidence>
<evidence type="ECO:0000256" key="7">
    <source>
        <dbReference type="RuleBase" id="RU000320"/>
    </source>
</evidence>
<evidence type="ECO:0000256" key="6">
    <source>
        <dbReference type="ARBA" id="ARBA00023136"/>
    </source>
</evidence>
<evidence type="ECO:0000256" key="4">
    <source>
        <dbReference type="ARBA" id="ARBA00022692"/>
    </source>
</evidence>
<dbReference type="Pfam" id="PF00361">
    <property type="entry name" value="Proton_antipo_M"/>
    <property type="match status" value="1"/>
</dbReference>
<evidence type="ECO:0000256" key="8">
    <source>
        <dbReference type="SAM" id="Phobius"/>
    </source>
</evidence>
<dbReference type="PANTHER" id="PTHR42703:SF1">
    <property type="entry name" value="NA(+)_H(+) ANTIPORTER SUBUNIT D1"/>
    <property type="match status" value="1"/>
</dbReference>
<evidence type="ECO:0000256" key="5">
    <source>
        <dbReference type="ARBA" id="ARBA00022989"/>
    </source>
</evidence>